<name>A0A3S3AFR7_9NOCA</name>
<dbReference type="Gene3D" id="3.10.450.50">
    <property type="match status" value="1"/>
</dbReference>
<reference evidence="1 2" key="1">
    <citation type="submission" date="2018-11" db="EMBL/GenBank/DDBJ databases">
        <title>Rhodococcus spongicola sp. nov. and Rhodococcus xishaensis sp. nov. from marine sponges.</title>
        <authorList>
            <person name="Li L."/>
            <person name="Lin H.W."/>
        </authorList>
    </citation>
    <scope>NUCLEOTIDE SEQUENCE [LARGE SCALE GENOMIC DNA]</scope>
    <source>
        <strain evidence="1 2">LHW50502</strain>
    </source>
</reference>
<dbReference type="Pfam" id="PF07366">
    <property type="entry name" value="SnoaL"/>
    <property type="match status" value="1"/>
</dbReference>
<evidence type="ECO:0008006" key="3">
    <source>
        <dbReference type="Google" id="ProtNLM"/>
    </source>
</evidence>
<comment type="caution">
    <text evidence="1">The sequence shown here is derived from an EMBL/GenBank/DDBJ whole genome shotgun (WGS) entry which is preliminary data.</text>
</comment>
<keyword evidence="2" id="KW-1185">Reference proteome</keyword>
<dbReference type="AlphaFoldDB" id="A0A3S3AFR7"/>
<sequence length="151" mass="16703">MEILLDTLGVSMATDHKSTSKQLLELWGDNTPHTPDDYLAANYVNHQLPDVSGGTSTKSLAEWHALLDEFHKSFSGVDLEVMGQVQEGDFVCSFFRLTGKQTGLFQGIAATGNTSSWTGVHTDRYEDGKLVESWVNWDKYSFLEGLGLANK</sequence>
<evidence type="ECO:0000313" key="1">
    <source>
        <dbReference type="EMBL" id="RVW03611.1"/>
    </source>
</evidence>
<dbReference type="SUPFAM" id="SSF54427">
    <property type="entry name" value="NTF2-like"/>
    <property type="match status" value="1"/>
</dbReference>
<dbReference type="OrthoDB" id="129343at2"/>
<dbReference type="InterPro" id="IPR032710">
    <property type="entry name" value="NTF2-like_dom_sf"/>
</dbReference>
<proteinExistence type="predicted"/>
<organism evidence="1 2">
    <name type="scientific">Rhodococcus spongiicola</name>
    <dbReference type="NCBI Taxonomy" id="2487352"/>
    <lineage>
        <taxon>Bacteria</taxon>
        <taxon>Bacillati</taxon>
        <taxon>Actinomycetota</taxon>
        <taxon>Actinomycetes</taxon>
        <taxon>Mycobacteriales</taxon>
        <taxon>Nocardiaceae</taxon>
        <taxon>Rhodococcus</taxon>
    </lineage>
</organism>
<dbReference type="GO" id="GO:0030638">
    <property type="term" value="P:polyketide metabolic process"/>
    <property type="evidence" value="ECO:0007669"/>
    <property type="project" value="InterPro"/>
</dbReference>
<dbReference type="EMBL" id="RKLN01000003">
    <property type="protein sequence ID" value="RVW03611.1"/>
    <property type="molecule type" value="Genomic_DNA"/>
</dbReference>
<protein>
    <recommendedName>
        <fullName evidence="3">Ester cyclase</fullName>
    </recommendedName>
</protein>
<dbReference type="Proteomes" id="UP000284333">
    <property type="component" value="Unassembled WGS sequence"/>
</dbReference>
<evidence type="ECO:0000313" key="2">
    <source>
        <dbReference type="Proteomes" id="UP000284333"/>
    </source>
</evidence>
<accession>A0A3S3AFR7</accession>
<gene>
    <name evidence="1" type="ORF">EF834_10995</name>
</gene>
<dbReference type="InterPro" id="IPR009959">
    <property type="entry name" value="Cyclase_SnoaL-like"/>
</dbReference>
<dbReference type="RefSeq" id="WP_127947212.1">
    <property type="nucleotide sequence ID" value="NZ_RKLN01000003.1"/>
</dbReference>
<dbReference type="PANTHER" id="PTHR38436">
    <property type="entry name" value="POLYKETIDE CYCLASE SNOAL-LIKE DOMAIN"/>
    <property type="match status" value="1"/>
</dbReference>
<dbReference type="PANTHER" id="PTHR38436:SF1">
    <property type="entry name" value="ESTER CYCLASE"/>
    <property type="match status" value="1"/>
</dbReference>